<dbReference type="SUPFAM" id="SSF51735">
    <property type="entry name" value="NAD(P)-binding Rossmann-fold domains"/>
    <property type="match status" value="1"/>
</dbReference>
<reference evidence="3" key="1">
    <citation type="submission" date="2023-07" db="EMBL/GenBank/DDBJ databases">
        <title>Dyadobacter sp. nov 'subterranea' isolated from contaminted grondwater.</title>
        <authorList>
            <person name="Szabo I."/>
            <person name="Al-Omari J."/>
            <person name="Szerdahelyi S.G."/>
            <person name="Rado J."/>
        </authorList>
    </citation>
    <scope>NUCLEOTIDE SEQUENCE [LARGE SCALE GENOMIC DNA]</scope>
    <source>
        <strain evidence="3">UP-52</strain>
    </source>
</reference>
<dbReference type="Pfam" id="PF13460">
    <property type="entry name" value="NAD_binding_10"/>
    <property type="match status" value="1"/>
</dbReference>
<dbReference type="InterPro" id="IPR016040">
    <property type="entry name" value="NAD(P)-bd_dom"/>
</dbReference>
<dbReference type="Gene3D" id="3.40.50.720">
    <property type="entry name" value="NAD(P)-binding Rossmann-like Domain"/>
    <property type="match status" value="1"/>
</dbReference>
<dbReference type="PANTHER" id="PTHR43355:SF2">
    <property type="entry name" value="FLAVIN REDUCTASE (NADPH)"/>
    <property type="match status" value="1"/>
</dbReference>
<gene>
    <name evidence="2" type="ORF">IEE83_13550</name>
</gene>
<organism evidence="2 3">
    <name type="scientific">Dyadobacter subterraneus</name>
    <dbReference type="NCBI Taxonomy" id="2773304"/>
    <lineage>
        <taxon>Bacteria</taxon>
        <taxon>Pseudomonadati</taxon>
        <taxon>Bacteroidota</taxon>
        <taxon>Cytophagia</taxon>
        <taxon>Cytophagales</taxon>
        <taxon>Spirosomataceae</taxon>
        <taxon>Dyadobacter</taxon>
    </lineage>
</organism>
<name>A0ABR9WBR4_9BACT</name>
<dbReference type="RefSeq" id="WP_194121073.1">
    <property type="nucleotide sequence ID" value="NZ_JACYGY010000001.1"/>
</dbReference>
<keyword evidence="3" id="KW-1185">Reference proteome</keyword>
<protein>
    <submittedName>
        <fullName evidence="2">NAD(P)H-binding protein</fullName>
    </submittedName>
</protein>
<dbReference type="InterPro" id="IPR036291">
    <property type="entry name" value="NAD(P)-bd_dom_sf"/>
</dbReference>
<sequence length="217" mass="23489">MKVALIGTTGFVGSHLVTELLNRGHEVTAIVRSPEKVTAQSPLLKVVEGDVFNEDKLAEQLAGNDVVLSAYNPGWTNPDIYAEFLKGSAAIQSATKKAGVKRYFTVGGAGSLEVAPGVQLIDTPGFPEEIKPGANAAREYYDILKNETELDWTVISPAIEMHQGTAGVRKGVYRVGENSPVFDENGRSVISVEDMSMAIVDELENPNFIKKRFTTAY</sequence>
<dbReference type="EMBL" id="JACYGY010000001">
    <property type="protein sequence ID" value="MBE9462905.1"/>
    <property type="molecule type" value="Genomic_DNA"/>
</dbReference>
<accession>A0ABR9WBR4</accession>
<evidence type="ECO:0000313" key="3">
    <source>
        <dbReference type="Proteomes" id="UP000634134"/>
    </source>
</evidence>
<dbReference type="InterPro" id="IPR051606">
    <property type="entry name" value="Polyketide_Oxido-like"/>
</dbReference>
<evidence type="ECO:0000313" key="2">
    <source>
        <dbReference type="EMBL" id="MBE9462905.1"/>
    </source>
</evidence>
<dbReference type="CDD" id="cd05244">
    <property type="entry name" value="BVR-B_like_SDR_a"/>
    <property type="match status" value="1"/>
</dbReference>
<evidence type="ECO:0000259" key="1">
    <source>
        <dbReference type="Pfam" id="PF13460"/>
    </source>
</evidence>
<dbReference type="Proteomes" id="UP000634134">
    <property type="component" value="Unassembled WGS sequence"/>
</dbReference>
<dbReference type="PANTHER" id="PTHR43355">
    <property type="entry name" value="FLAVIN REDUCTASE (NADPH)"/>
    <property type="match status" value="1"/>
</dbReference>
<comment type="caution">
    <text evidence="2">The sequence shown here is derived from an EMBL/GenBank/DDBJ whole genome shotgun (WGS) entry which is preliminary data.</text>
</comment>
<proteinExistence type="predicted"/>
<feature type="domain" description="NAD(P)-binding" evidence="1">
    <location>
        <begin position="7"/>
        <end position="206"/>
    </location>
</feature>